<comment type="subcellular location">
    <subcellularLocation>
        <location evidence="6">Cytoplasm</location>
    </subcellularLocation>
</comment>
<dbReference type="CDD" id="cd02440">
    <property type="entry name" value="AdoMet_MTases"/>
    <property type="match status" value="1"/>
</dbReference>
<feature type="binding site" evidence="6">
    <location>
        <position position="216"/>
    </location>
    <ligand>
        <name>S-adenosyl-L-methionine</name>
        <dbReference type="ChEBI" id="CHEBI:59789"/>
    </ligand>
</feature>
<keyword evidence="3 6" id="KW-0489">Methyltransferase</keyword>
<evidence type="ECO:0000256" key="1">
    <source>
        <dbReference type="ARBA" id="ARBA00009741"/>
    </source>
</evidence>
<keyword evidence="4 6" id="KW-0808">Transferase</keyword>
<keyword evidence="5 6" id="KW-0949">S-adenosyl-L-methionine</keyword>
<feature type="binding site" evidence="6">
    <location>
        <position position="176"/>
    </location>
    <ligand>
        <name>S-adenosyl-L-methionine</name>
        <dbReference type="ChEBI" id="CHEBI:59789"/>
    </ligand>
</feature>
<evidence type="ECO:0000313" key="7">
    <source>
        <dbReference type="EMBL" id="QJA06111.1"/>
    </source>
</evidence>
<gene>
    <name evidence="6" type="primary">prmA</name>
    <name evidence="7" type="ORF">FVE67_04560</name>
</gene>
<comment type="function">
    <text evidence="6">Methylates ribosomal protein L11.</text>
</comment>
<dbReference type="InterPro" id="IPR004498">
    <property type="entry name" value="Ribosomal_PrmA_MeTrfase"/>
</dbReference>
<dbReference type="GO" id="GO:0005737">
    <property type="term" value="C:cytoplasm"/>
    <property type="evidence" value="ECO:0007669"/>
    <property type="project" value="UniProtKB-SubCell"/>
</dbReference>
<dbReference type="GO" id="GO:0032259">
    <property type="term" value="P:methylation"/>
    <property type="evidence" value="ECO:0007669"/>
    <property type="project" value="UniProtKB-KW"/>
</dbReference>
<comment type="similarity">
    <text evidence="1 6">Belongs to the methyltransferase superfamily. PrmA family.</text>
</comment>
<proteinExistence type="inferred from homology"/>
<protein>
    <recommendedName>
        <fullName evidence="6">Ribosomal protein L11 methyltransferase</fullName>
        <shortName evidence="6">L11 Mtase</shortName>
        <ecNumber evidence="6">2.1.1.-</ecNumber>
    </recommendedName>
</protein>
<dbReference type="InterPro" id="IPR050078">
    <property type="entry name" value="Ribosomal_L11_MeTrfase_PrmA"/>
</dbReference>
<dbReference type="EMBL" id="CP042909">
    <property type="protein sequence ID" value="QJA06111.1"/>
    <property type="molecule type" value="Genomic_DNA"/>
</dbReference>
<dbReference type="InterPro" id="IPR029063">
    <property type="entry name" value="SAM-dependent_MTases_sf"/>
</dbReference>
<feature type="binding site" evidence="6">
    <location>
        <position position="131"/>
    </location>
    <ligand>
        <name>S-adenosyl-L-methionine</name>
        <dbReference type="ChEBI" id="CHEBI:59789"/>
    </ligand>
</feature>
<keyword evidence="8" id="KW-1185">Reference proteome</keyword>
<sequence length="282" mass="31551">MKKDQTQILLKAEVEGPEEALEEGLSLLAEDWGGCWVLSEVPLRAAFFLKDPQDLPRFEAQVRKVGLSLVRTEECPVEDWGRRFREHFRPLRVGRRLWIVPPWARGRASGEEIEIVIDPGQAFGTGQHPSTALVLETLEEFFQERPWTSVLDVGTGSGILALAAAKLGAPKVVGLDVDPVAVEEARRNATLNALDLEFSTEPLERHPGRYQLVLANISALELRRLAPALSGHLLPEGRLLLSGFLEKEIPEMLEIYRPLGFSPLRVRSKEEWGFLALVREKG</sequence>
<evidence type="ECO:0000313" key="8">
    <source>
        <dbReference type="Proteomes" id="UP000501253"/>
    </source>
</evidence>
<evidence type="ECO:0000256" key="5">
    <source>
        <dbReference type="ARBA" id="ARBA00022691"/>
    </source>
</evidence>
<evidence type="ECO:0000256" key="3">
    <source>
        <dbReference type="ARBA" id="ARBA00022603"/>
    </source>
</evidence>
<dbReference type="PANTHER" id="PTHR43648">
    <property type="entry name" value="ELECTRON TRANSFER FLAVOPROTEIN BETA SUBUNIT LYSINE METHYLTRANSFERASE"/>
    <property type="match status" value="1"/>
</dbReference>
<accession>A0A6H1WSG7</accession>
<dbReference type="GO" id="GO:0008276">
    <property type="term" value="F:protein methyltransferase activity"/>
    <property type="evidence" value="ECO:0007669"/>
    <property type="project" value="UniProtKB-UniRule"/>
</dbReference>
<feature type="binding site" evidence="6">
    <location>
        <position position="154"/>
    </location>
    <ligand>
        <name>S-adenosyl-L-methionine</name>
        <dbReference type="ChEBI" id="CHEBI:59789"/>
    </ligand>
</feature>
<evidence type="ECO:0000256" key="6">
    <source>
        <dbReference type="HAMAP-Rule" id="MF_00735"/>
    </source>
</evidence>
<organism evidence="7 8">
    <name type="scientific">Thermosulfurimonas marina</name>
    <dbReference type="NCBI Taxonomy" id="2047767"/>
    <lineage>
        <taxon>Bacteria</taxon>
        <taxon>Pseudomonadati</taxon>
        <taxon>Thermodesulfobacteriota</taxon>
        <taxon>Thermodesulfobacteria</taxon>
        <taxon>Thermodesulfobacteriales</taxon>
        <taxon>Thermodesulfobacteriaceae</taxon>
        <taxon>Thermosulfurimonas</taxon>
    </lineage>
</organism>
<reference evidence="7 8" key="1">
    <citation type="submission" date="2019-08" db="EMBL/GenBank/DDBJ databases">
        <title>Complete genome sequence of Thermosulfurimonas marina SU872T, an anaerobic thermophilic chemolithoautotrophic bacterium isolated from a shallow marine hydrothermal vent.</title>
        <authorList>
            <person name="Allioux M."/>
            <person name="Jebbar M."/>
            <person name="Slobodkina G."/>
            <person name="Slobodkin A."/>
            <person name="Moalic Y."/>
            <person name="Frolova A."/>
            <person name="Shao Z."/>
            <person name="Alain K."/>
        </authorList>
    </citation>
    <scope>NUCLEOTIDE SEQUENCE [LARGE SCALE GENOMIC DNA]</scope>
    <source>
        <strain evidence="7 8">SU872</strain>
    </source>
</reference>
<dbReference type="EC" id="2.1.1.-" evidence="6"/>
<comment type="catalytic activity">
    <reaction evidence="6">
        <text>L-lysyl-[protein] + 3 S-adenosyl-L-methionine = N(6),N(6),N(6)-trimethyl-L-lysyl-[protein] + 3 S-adenosyl-L-homocysteine + 3 H(+)</text>
        <dbReference type="Rhea" id="RHEA:54192"/>
        <dbReference type="Rhea" id="RHEA-COMP:9752"/>
        <dbReference type="Rhea" id="RHEA-COMP:13826"/>
        <dbReference type="ChEBI" id="CHEBI:15378"/>
        <dbReference type="ChEBI" id="CHEBI:29969"/>
        <dbReference type="ChEBI" id="CHEBI:57856"/>
        <dbReference type="ChEBI" id="CHEBI:59789"/>
        <dbReference type="ChEBI" id="CHEBI:61961"/>
    </reaction>
</comment>
<dbReference type="KEGG" id="tmai:FVE67_04560"/>
<dbReference type="HAMAP" id="MF_00735">
    <property type="entry name" value="Methyltr_PrmA"/>
    <property type="match status" value="1"/>
</dbReference>
<name>A0A6H1WSG7_9BACT</name>
<dbReference type="PANTHER" id="PTHR43648:SF1">
    <property type="entry name" value="ELECTRON TRANSFER FLAVOPROTEIN BETA SUBUNIT LYSINE METHYLTRANSFERASE"/>
    <property type="match status" value="1"/>
</dbReference>
<dbReference type="Pfam" id="PF06325">
    <property type="entry name" value="PrmA"/>
    <property type="match status" value="1"/>
</dbReference>
<dbReference type="AlphaFoldDB" id="A0A6H1WSG7"/>
<dbReference type="Gene3D" id="3.40.50.150">
    <property type="entry name" value="Vaccinia Virus protein VP39"/>
    <property type="match status" value="1"/>
</dbReference>
<evidence type="ECO:0000256" key="4">
    <source>
        <dbReference type="ARBA" id="ARBA00022679"/>
    </source>
</evidence>
<evidence type="ECO:0000256" key="2">
    <source>
        <dbReference type="ARBA" id="ARBA00022490"/>
    </source>
</evidence>
<dbReference type="Proteomes" id="UP000501253">
    <property type="component" value="Chromosome"/>
</dbReference>
<dbReference type="RefSeq" id="WP_168719459.1">
    <property type="nucleotide sequence ID" value="NZ_CP042909.1"/>
</dbReference>
<dbReference type="SUPFAM" id="SSF53335">
    <property type="entry name" value="S-adenosyl-L-methionine-dependent methyltransferases"/>
    <property type="match status" value="1"/>
</dbReference>
<keyword evidence="2 6" id="KW-0963">Cytoplasm</keyword>